<evidence type="ECO:0000313" key="3">
    <source>
        <dbReference type="Proteomes" id="UP001445076"/>
    </source>
</evidence>
<sequence>METNVSLGVYSWYKQVQKKDLGVTRKDWLQYLRKQARNKQQKNDTGRCIQDDVAERDKQIEELGKQESDNEFALAGVYKQNTLHVSPTLQERVKQSTPQNSQKRKNASQNNQNDLEVEKEEIYEKNKKPRYSSTFTPIRSPFSMFMDPG</sequence>
<feature type="compositionally biased region" description="Polar residues" evidence="1">
    <location>
        <begin position="85"/>
        <end position="114"/>
    </location>
</feature>
<gene>
    <name evidence="2" type="ORF">OTU49_014644</name>
</gene>
<reference evidence="2 3" key="1">
    <citation type="journal article" date="2024" name="BMC Genomics">
        <title>Genome assembly of redclaw crayfish (Cherax quadricarinatus) provides insights into its immune adaptation and hypoxia tolerance.</title>
        <authorList>
            <person name="Liu Z."/>
            <person name="Zheng J."/>
            <person name="Li H."/>
            <person name="Fang K."/>
            <person name="Wang S."/>
            <person name="He J."/>
            <person name="Zhou D."/>
            <person name="Weng S."/>
            <person name="Chi M."/>
            <person name="Gu Z."/>
            <person name="He J."/>
            <person name="Li F."/>
            <person name="Wang M."/>
        </authorList>
    </citation>
    <scope>NUCLEOTIDE SEQUENCE [LARGE SCALE GENOMIC DNA]</scope>
    <source>
        <strain evidence="2">ZL_2023a</strain>
    </source>
</reference>
<comment type="caution">
    <text evidence="2">The sequence shown here is derived from an EMBL/GenBank/DDBJ whole genome shotgun (WGS) entry which is preliminary data.</text>
</comment>
<accession>A0AAW0VNT4</accession>
<organism evidence="2 3">
    <name type="scientific">Cherax quadricarinatus</name>
    <name type="common">Australian red claw crayfish</name>
    <dbReference type="NCBI Taxonomy" id="27406"/>
    <lineage>
        <taxon>Eukaryota</taxon>
        <taxon>Metazoa</taxon>
        <taxon>Ecdysozoa</taxon>
        <taxon>Arthropoda</taxon>
        <taxon>Crustacea</taxon>
        <taxon>Multicrustacea</taxon>
        <taxon>Malacostraca</taxon>
        <taxon>Eumalacostraca</taxon>
        <taxon>Eucarida</taxon>
        <taxon>Decapoda</taxon>
        <taxon>Pleocyemata</taxon>
        <taxon>Astacidea</taxon>
        <taxon>Parastacoidea</taxon>
        <taxon>Parastacidae</taxon>
        <taxon>Cherax</taxon>
    </lineage>
</organism>
<proteinExistence type="predicted"/>
<keyword evidence="3" id="KW-1185">Reference proteome</keyword>
<dbReference type="AlphaFoldDB" id="A0AAW0VNT4"/>
<dbReference type="EMBL" id="JARKIK010005364">
    <property type="protein sequence ID" value="KAK8718564.1"/>
    <property type="molecule type" value="Genomic_DNA"/>
</dbReference>
<name>A0AAW0VNT4_CHEQU</name>
<evidence type="ECO:0000313" key="2">
    <source>
        <dbReference type="EMBL" id="KAK8718564.1"/>
    </source>
</evidence>
<dbReference type="Proteomes" id="UP001445076">
    <property type="component" value="Unassembled WGS sequence"/>
</dbReference>
<evidence type="ECO:0000256" key="1">
    <source>
        <dbReference type="SAM" id="MobiDB-lite"/>
    </source>
</evidence>
<feature type="region of interest" description="Disordered" evidence="1">
    <location>
        <begin position="85"/>
        <end position="149"/>
    </location>
</feature>
<feature type="non-terminal residue" evidence="2">
    <location>
        <position position="149"/>
    </location>
</feature>
<protein>
    <submittedName>
        <fullName evidence="2">Uncharacterized protein</fullName>
    </submittedName>
</protein>